<dbReference type="PATRIC" id="fig|993517.3.peg.6277"/>
<evidence type="ECO:0000256" key="2">
    <source>
        <dbReference type="ARBA" id="ARBA00004170"/>
    </source>
</evidence>
<dbReference type="PRINTS" id="PR00126">
    <property type="entry name" value="ATPASEGAMMA"/>
</dbReference>
<evidence type="ECO:0000256" key="7">
    <source>
        <dbReference type="ARBA" id="ARBA00023136"/>
    </source>
</evidence>
<dbReference type="PANTHER" id="PTHR11693">
    <property type="entry name" value="ATP SYNTHASE GAMMA CHAIN"/>
    <property type="match status" value="1"/>
</dbReference>
<dbReference type="GO" id="GO:0016787">
    <property type="term" value="F:hydrolase activity"/>
    <property type="evidence" value="ECO:0007669"/>
    <property type="project" value="UniProtKB-KW"/>
</dbReference>
<dbReference type="Gene3D" id="3.40.1380.10">
    <property type="match status" value="1"/>
</dbReference>
<keyword evidence="9" id="KW-0066">ATP synthesis</keyword>
<evidence type="ECO:0000256" key="1">
    <source>
        <dbReference type="ARBA" id="ARBA00003456"/>
    </source>
</evidence>
<evidence type="ECO:0000313" key="11">
    <source>
        <dbReference type="Proteomes" id="UP000007993"/>
    </source>
</evidence>
<proteinExistence type="inferred from homology"/>
<keyword evidence="8" id="KW-0139">CF(1)</keyword>
<keyword evidence="10" id="KW-0378">Hydrolase</keyword>
<dbReference type="EC" id="3.6.3.14" evidence="10"/>
<reference evidence="10 11" key="1">
    <citation type="journal article" date="2013" name="Mar. Genomics">
        <title>Expression of sulfatases in Rhodopirellula baltica and the diversity of sulfatases in the genus Rhodopirellula.</title>
        <authorList>
            <person name="Wegner C.E."/>
            <person name="Richter-Heitmann T."/>
            <person name="Klindworth A."/>
            <person name="Klockow C."/>
            <person name="Richter M."/>
            <person name="Achstetter T."/>
            <person name="Glockner F.O."/>
            <person name="Harder J."/>
        </authorList>
    </citation>
    <scope>NUCLEOTIDE SEQUENCE [LARGE SCALE GENOMIC DNA]</scope>
    <source>
        <strain evidence="10 11">SH28</strain>
    </source>
</reference>
<dbReference type="InterPro" id="IPR000131">
    <property type="entry name" value="ATP_synth_F1_gsu"/>
</dbReference>
<dbReference type="Pfam" id="PF00231">
    <property type="entry name" value="ATP-synt"/>
    <property type="match status" value="1"/>
</dbReference>
<evidence type="ECO:0000256" key="9">
    <source>
        <dbReference type="ARBA" id="ARBA00023310"/>
    </source>
</evidence>
<name>K5C7P7_RHOBT</name>
<evidence type="ECO:0000256" key="5">
    <source>
        <dbReference type="ARBA" id="ARBA00022781"/>
    </source>
</evidence>
<protein>
    <submittedName>
        <fullName evidence="10">Alternate ATPase, F1 complex, subunit gamma</fullName>
        <ecNumber evidence="10">3.6.3.14</ecNumber>
    </submittedName>
</protein>
<dbReference type="RefSeq" id="WP_007335132.1">
    <property type="nucleotide sequence ID" value="NZ_AMCW01000167.1"/>
</dbReference>
<dbReference type="GO" id="GO:0046933">
    <property type="term" value="F:proton-transporting ATP synthase activity, rotational mechanism"/>
    <property type="evidence" value="ECO:0007669"/>
    <property type="project" value="InterPro"/>
</dbReference>
<dbReference type="InterPro" id="IPR035968">
    <property type="entry name" value="ATP_synth_F1_ATPase_gsu"/>
</dbReference>
<comment type="subcellular location">
    <subcellularLocation>
        <location evidence="2">Membrane</location>
        <topology evidence="2">Peripheral membrane protein</topology>
    </subcellularLocation>
</comment>
<keyword evidence="7" id="KW-0472">Membrane</keyword>
<dbReference type="Proteomes" id="UP000007993">
    <property type="component" value="Unassembled WGS sequence"/>
</dbReference>
<evidence type="ECO:0000256" key="3">
    <source>
        <dbReference type="ARBA" id="ARBA00007681"/>
    </source>
</evidence>
<dbReference type="SUPFAM" id="SSF52943">
    <property type="entry name" value="ATP synthase (F1-ATPase), gamma subunit"/>
    <property type="match status" value="1"/>
</dbReference>
<comment type="similarity">
    <text evidence="3">Belongs to the ATPase gamma chain family.</text>
</comment>
<comment type="caution">
    <text evidence="10">The sequence shown here is derived from an EMBL/GenBank/DDBJ whole genome shotgun (WGS) entry which is preliminary data.</text>
</comment>
<dbReference type="Gene3D" id="1.10.287.80">
    <property type="entry name" value="ATP synthase, gamma subunit, helix hairpin domain"/>
    <property type="match status" value="1"/>
</dbReference>
<evidence type="ECO:0000313" key="10">
    <source>
        <dbReference type="EMBL" id="EKJ98899.1"/>
    </source>
</evidence>
<comment type="function">
    <text evidence="1">Produces ATP from ADP in the presence of a proton gradient across the membrane. The gamma chain is believed to be important in regulating ATPase activity and the flow of protons through the CF(0) complex.</text>
</comment>
<keyword evidence="5" id="KW-0375">Hydrogen ion transport</keyword>
<evidence type="ECO:0000256" key="4">
    <source>
        <dbReference type="ARBA" id="ARBA00022448"/>
    </source>
</evidence>
<dbReference type="PANTHER" id="PTHR11693:SF22">
    <property type="entry name" value="ATP SYNTHASE SUBUNIT GAMMA, MITOCHONDRIAL"/>
    <property type="match status" value="1"/>
</dbReference>
<organism evidence="10 11">
    <name type="scientific">Rhodopirellula baltica SH28</name>
    <dbReference type="NCBI Taxonomy" id="993517"/>
    <lineage>
        <taxon>Bacteria</taxon>
        <taxon>Pseudomonadati</taxon>
        <taxon>Planctomycetota</taxon>
        <taxon>Planctomycetia</taxon>
        <taxon>Pirellulales</taxon>
        <taxon>Pirellulaceae</taxon>
        <taxon>Rhodopirellula</taxon>
    </lineage>
</organism>
<sequence length="306" mass="34464">MPTLELLRRKIETASDLQSVVTTMKTLAAVRIHQYHRAADALMDYNRTIELGLQVILREQRLQPLQTSEWGDQNRPSNGHEDGSHHGVIVFGSDQGMCGQFNEQIAMHALEHHAKHCRRPPEALWIVGARVAFLLTDSGWSIDEAFRIPTTAPEIADCVSDLLTAVEAVREQRNLTKLRIYSNKRSSAGSYQPNTTQLLPIDFAWLKQLSVKQWESPCLPTFGGEREELFSRLVRESLYVSLYQACAESLASENASRIAAMQAAEKNIEETLDELNTAFKTQRQTAITEELLDVVVGFEALTESER</sequence>
<evidence type="ECO:0000256" key="6">
    <source>
        <dbReference type="ARBA" id="ARBA00023065"/>
    </source>
</evidence>
<dbReference type="InterPro" id="IPR017709">
    <property type="entry name" value="Alt_ATP_synth_F1_gsu"/>
</dbReference>
<dbReference type="NCBIfam" id="TIGR03323">
    <property type="entry name" value="alt_F1F0_F1_gam"/>
    <property type="match status" value="1"/>
</dbReference>
<dbReference type="GO" id="GO:0045259">
    <property type="term" value="C:proton-transporting ATP synthase complex"/>
    <property type="evidence" value="ECO:0007669"/>
    <property type="project" value="UniProtKB-KW"/>
</dbReference>
<keyword evidence="6" id="KW-0406">Ion transport</keyword>
<gene>
    <name evidence="10" type="ORF">RBSH_05795</name>
</gene>
<evidence type="ECO:0000256" key="8">
    <source>
        <dbReference type="ARBA" id="ARBA00023196"/>
    </source>
</evidence>
<dbReference type="CDD" id="cd12151">
    <property type="entry name" value="F1-ATPase_gamma"/>
    <property type="match status" value="1"/>
</dbReference>
<accession>K5C7P7</accession>
<dbReference type="AlphaFoldDB" id="K5C7P7"/>
<dbReference type="EMBL" id="AMCW01000167">
    <property type="protein sequence ID" value="EKJ98899.1"/>
    <property type="molecule type" value="Genomic_DNA"/>
</dbReference>
<keyword evidence="4" id="KW-0813">Transport</keyword>